<reference evidence="2 3" key="2">
    <citation type="journal article" date="2022" name="Mar. Drugs">
        <title>Bioassay-Guided Fractionation Leads to the Detection of Cholic Acid Generated by the Rare Thalassomonas sp.</title>
        <authorList>
            <person name="Pheiffer F."/>
            <person name="Schneider Y.K."/>
            <person name="Hansen E.H."/>
            <person name="Andersen J.H."/>
            <person name="Isaksson J."/>
            <person name="Busche T."/>
            <person name="R C."/>
            <person name="Kalinowski J."/>
            <person name="Zyl L.V."/>
            <person name="Trindade M."/>
        </authorList>
    </citation>
    <scope>NUCLEOTIDE SEQUENCE [LARGE SCALE GENOMIC DNA]</scope>
    <source>
        <strain evidence="2 3">A5K-106</strain>
    </source>
</reference>
<protein>
    <submittedName>
        <fullName evidence="2">NnrS family protein</fullName>
    </submittedName>
</protein>
<dbReference type="Proteomes" id="UP000032568">
    <property type="component" value="Chromosome"/>
</dbReference>
<dbReference type="EMBL" id="CP059735">
    <property type="protein sequence ID" value="WDD99895.1"/>
    <property type="molecule type" value="Genomic_DNA"/>
</dbReference>
<dbReference type="RefSeq" id="WP_053042900.1">
    <property type="nucleotide sequence ID" value="NZ_CP059735.1"/>
</dbReference>
<feature type="transmembrane region" description="Helical" evidence="1">
    <location>
        <begin position="63"/>
        <end position="81"/>
    </location>
</feature>
<feature type="transmembrane region" description="Helical" evidence="1">
    <location>
        <begin position="216"/>
        <end position="234"/>
    </location>
</feature>
<accession>A0AAF0C4D4</accession>
<evidence type="ECO:0000313" key="2">
    <source>
        <dbReference type="EMBL" id="WDD99895.1"/>
    </source>
</evidence>
<sequence>MMQITDMQKEQQIQPLFRLGFRPFFLFGALFSVLSVIIWVLIYRGVTSFTPFAGGYWWHIHEMVFGFAGAIIAGFLLTAVQNWTGIRGVQGKLLTGLFSLWVAGRLVLLFPDVLGYTLSAIIDLSFLPAVAIVLARPILAIKQYRNLFFVPLLVVLTLVNLEMYLATVYPQTFLINYTGYTAVLLVTLLMSVMAGRVTPMFTANGTGTKKADPLPWLERACTASLAIATLSLLLQPLLGFSPVFFGSVLIFSGVFQGIRWLRWRPWITLAVPLLWSLHAALKFIWFGLILLGVSYIIAEVPSNHVWHLLTIGGMGGLILAMISRVSLGHTGRPLMPPKLLSYGFALISISSLLRVFGPWGAPAYTLYFIELSAVCWFIAYGAFIFKYGPMLTAPRADGRPG</sequence>
<gene>
    <name evidence="2" type="ORF">SG35_004310</name>
</gene>
<feature type="transmembrane region" description="Helical" evidence="1">
    <location>
        <begin position="177"/>
        <end position="195"/>
    </location>
</feature>
<dbReference type="KEGG" id="tact:SG35_004310"/>
<feature type="transmembrane region" description="Helical" evidence="1">
    <location>
        <begin position="339"/>
        <end position="357"/>
    </location>
</feature>
<keyword evidence="3" id="KW-1185">Reference proteome</keyword>
<evidence type="ECO:0000256" key="1">
    <source>
        <dbReference type="SAM" id="Phobius"/>
    </source>
</evidence>
<feature type="transmembrane region" description="Helical" evidence="1">
    <location>
        <begin position="93"/>
        <end position="110"/>
    </location>
</feature>
<feature type="transmembrane region" description="Helical" evidence="1">
    <location>
        <begin position="147"/>
        <end position="165"/>
    </location>
</feature>
<feature type="transmembrane region" description="Helical" evidence="1">
    <location>
        <begin position="304"/>
        <end position="327"/>
    </location>
</feature>
<keyword evidence="1" id="KW-0812">Transmembrane</keyword>
<name>A0AAF0C4D4_9GAMM</name>
<reference evidence="2 3" key="1">
    <citation type="journal article" date="2015" name="Genome Announc.">
        <title>Draft Genome Sequences of Marine Isolates of Thalassomonas viridans and Thalassomonas actiniarum.</title>
        <authorList>
            <person name="Olonade I."/>
            <person name="van Zyl L.J."/>
            <person name="Trindade M."/>
        </authorList>
    </citation>
    <scope>NUCLEOTIDE SEQUENCE [LARGE SCALE GENOMIC DNA]</scope>
    <source>
        <strain evidence="2 3">A5K-106</strain>
    </source>
</reference>
<feature type="transmembrane region" description="Helical" evidence="1">
    <location>
        <begin position="273"/>
        <end position="298"/>
    </location>
</feature>
<proteinExistence type="predicted"/>
<feature type="transmembrane region" description="Helical" evidence="1">
    <location>
        <begin position="116"/>
        <end position="135"/>
    </location>
</feature>
<keyword evidence="1" id="KW-1133">Transmembrane helix</keyword>
<dbReference type="AlphaFoldDB" id="A0AAF0C4D4"/>
<feature type="transmembrane region" description="Helical" evidence="1">
    <location>
        <begin position="21"/>
        <end position="43"/>
    </location>
</feature>
<evidence type="ECO:0000313" key="3">
    <source>
        <dbReference type="Proteomes" id="UP000032568"/>
    </source>
</evidence>
<feature type="transmembrane region" description="Helical" evidence="1">
    <location>
        <begin position="240"/>
        <end position="261"/>
    </location>
</feature>
<dbReference type="InterPro" id="IPR010266">
    <property type="entry name" value="NnrS"/>
</dbReference>
<keyword evidence="1" id="KW-0472">Membrane</keyword>
<feature type="transmembrane region" description="Helical" evidence="1">
    <location>
        <begin position="363"/>
        <end position="385"/>
    </location>
</feature>
<organism evidence="2 3">
    <name type="scientific">Thalassomonas actiniarum</name>
    <dbReference type="NCBI Taxonomy" id="485447"/>
    <lineage>
        <taxon>Bacteria</taxon>
        <taxon>Pseudomonadati</taxon>
        <taxon>Pseudomonadota</taxon>
        <taxon>Gammaproteobacteria</taxon>
        <taxon>Alteromonadales</taxon>
        <taxon>Colwelliaceae</taxon>
        <taxon>Thalassomonas</taxon>
    </lineage>
</organism>
<dbReference type="Pfam" id="PF05940">
    <property type="entry name" value="NnrS"/>
    <property type="match status" value="1"/>
</dbReference>